<dbReference type="InterPro" id="IPR012337">
    <property type="entry name" value="RNaseH-like_sf"/>
</dbReference>
<reference evidence="3" key="2">
    <citation type="submission" date="2025-08" db="UniProtKB">
        <authorList>
            <consortium name="RefSeq"/>
        </authorList>
    </citation>
    <scope>IDENTIFICATION</scope>
    <source>
        <tissue evidence="3">Leaves</tissue>
    </source>
</reference>
<keyword evidence="2" id="KW-1185">Reference proteome</keyword>
<dbReference type="Pfam" id="PF13456">
    <property type="entry name" value="RVT_3"/>
    <property type="match status" value="1"/>
</dbReference>
<dbReference type="GO" id="GO:0003676">
    <property type="term" value="F:nucleic acid binding"/>
    <property type="evidence" value="ECO:0007669"/>
    <property type="project" value="InterPro"/>
</dbReference>
<dbReference type="SUPFAM" id="SSF53098">
    <property type="entry name" value="Ribonuclease H-like"/>
    <property type="match status" value="1"/>
</dbReference>
<dbReference type="InterPro" id="IPR043502">
    <property type="entry name" value="DNA/RNA_pol_sf"/>
</dbReference>
<proteinExistence type="predicted"/>
<dbReference type="SUPFAM" id="SSF56672">
    <property type="entry name" value="DNA/RNA polymerases"/>
    <property type="match status" value="1"/>
</dbReference>
<dbReference type="OrthoDB" id="8008316at2759"/>
<dbReference type="Pfam" id="PF03372">
    <property type="entry name" value="Exo_endo_phos"/>
    <property type="match status" value="1"/>
</dbReference>
<dbReference type="InterPro" id="IPR005135">
    <property type="entry name" value="Endo/exonuclease/phosphatase"/>
</dbReference>
<protein>
    <recommendedName>
        <fullName evidence="1">Reverse transcriptase domain-containing protein</fullName>
    </recommendedName>
</protein>
<gene>
    <name evidence="3" type="primary">LOC113704781</name>
</gene>
<dbReference type="PROSITE" id="PS50878">
    <property type="entry name" value="RT_POL"/>
    <property type="match status" value="1"/>
</dbReference>
<dbReference type="InterPro" id="IPR002156">
    <property type="entry name" value="RNaseH_domain"/>
</dbReference>
<dbReference type="GO" id="GO:0004523">
    <property type="term" value="F:RNA-DNA hybrid ribonuclease activity"/>
    <property type="evidence" value="ECO:0007669"/>
    <property type="project" value="InterPro"/>
</dbReference>
<dbReference type="Proteomes" id="UP001652660">
    <property type="component" value="Chromosome 8e"/>
</dbReference>
<dbReference type="Pfam" id="PF00078">
    <property type="entry name" value="RVT_1"/>
    <property type="match status" value="1"/>
</dbReference>
<dbReference type="PANTHER" id="PTHR33116:SF82">
    <property type="entry name" value="RNASE H FAMILY PROTEIN"/>
    <property type="match status" value="1"/>
</dbReference>
<dbReference type="InterPro" id="IPR000477">
    <property type="entry name" value="RT_dom"/>
</dbReference>
<evidence type="ECO:0000313" key="3">
    <source>
        <dbReference type="RefSeq" id="XP_027082456.2"/>
    </source>
</evidence>
<accession>A0A6P6TXI1</accession>
<dbReference type="Gene3D" id="3.60.10.10">
    <property type="entry name" value="Endonuclease/exonuclease/phosphatase"/>
    <property type="match status" value="1"/>
</dbReference>
<dbReference type="InterPro" id="IPR026960">
    <property type="entry name" value="RVT-Znf"/>
</dbReference>
<dbReference type="CDD" id="cd01650">
    <property type="entry name" value="RT_nLTR_like"/>
    <property type="match status" value="1"/>
</dbReference>
<name>A0A6P6TXI1_COFAR</name>
<dbReference type="RefSeq" id="XP_027082456.2">
    <property type="nucleotide sequence ID" value="XM_027226655.2"/>
</dbReference>
<reference evidence="2" key="1">
    <citation type="journal article" date="2025" name="Foods">
        <title>Unveiling the Microbial Signatures of Arabica Coffee Cherries: Insights into Ripeness Specific Diversity, Functional Traits, and Implications for Quality and Safety.</title>
        <authorList>
            <consortium name="RefSeq"/>
            <person name="Tenea G.N."/>
            <person name="Cifuentes V."/>
            <person name="Reyes P."/>
            <person name="Cevallos-Vallejos M."/>
        </authorList>
    </citation>
    <scope>NUCLEOTIDE SEQUENCE [LARGE SCALE GENOMIC DNA]</scope>
</reference>
<organism evidence="2 3">
    <name type="scientific">Coffea arabica</name>
    <name type="common">Arabian coffee</name>
    <dbReference type="NCBI Taxonomy" id="13443"/>
    <lineage>
        <taxon>Eukaryota</taxon>
        <taxon>Viridiplantae</taxon>
        <taxon>Streptophyta</taxon>
        <taxon>Embryophyta</taxon>
        <taxon>Tracheophyta</taxon>
        <taxon>Spermatophyta</taxon>
        <taxon>Magnoliopsida</taxon>
        <taxon>eudicotyledons</taxon>
        <taxon>Gunneridae</taxon>
        <taxon>Pentapetalae</taxon>
        <taxon>asterids</taxon>
        <taxon>lamiids</taxon>
        <taxon>Gentianales</taxon>
        <taxon>Rubiaceae</taxon>
        <taxon>Ixoroideae</taxon>
        <taxon>Gardenieae complex</taxon>
        <taxon>Bertiereae - Coffeeae clade</taxon>
        <taxon>Coffeeae</taxon>
        <taxon>Coffea</taxon>
    </lineage>
</organism>
<dbReference type="PANTHER" id="PTHR33116">
    <property type="entry name" value="REVERSE TRANSCRIPTASE ZINC-BINDING DOMAIN-CONTAINING PROTEIN-RELATED-RELATED"/>
    <property type="match status" value="1"/>
</dbReference>
<dbReference type="InterPro" id="IPR044730">
    <property type="entry name" value="RNase_H-like_dom_plant"/>
</dbReference>
<evidence type="ECO:0000259" key="1">
    <source>
        <dbReference type="PROSITE" id="PS50878"/>
    </source>
</evidence>
<evidence type="ECO:0000313" key="2">
    <source>
        <dbReference type="Proteomes" id="UP001652660"/>
    </source>
</evidence>
<dbReference type="SUPFAM" id="SSF56219">
    <property type="entry name" value="DNase I-like"/>
    <property type="match status" value="1"/>
</dbReference>
<dbReference type="InterPro" id="IPR036691">
    <property type="entry name" value="Endo/exonu/phosph_ase_sf"/>
</dbReference>
<dbReference type="GeneID" id="113704781"/>
<dbReference type="CDD" id="cd06222">
    <property type="entry name" value="RNase_H_like"/>
    <property type="match status" value="1"/>
</dbReference>
<dbReference type="Pfam" id="PF13966">
    <property type="entry name" value="zf-RVT"/>
    <property type="match status" value="1"/>
</dbReference>
<dbReference type="Gene3D" id="3.30.420.10">
    <property type="entry name" value="Ribonuclease H-like superfamily/Ribonuclease H"/>
    <property type="match status" value="1"/>
</dbReference>
<dbReference type="InterPro" id="IPR036397">
    <property type="entry name" value="RNaseH_sf"/>
</dbReference>
<feature type="domain" description="Reverse transcriptase" evidence="1">
    <location>
        <begin position="436"/>
        <end position="716"/>
    </location>
</feature>
<sequence>MGDTVLRLNIDQSRVMDHGTKQTKKKGVRVLGPSDMQLQSAPKLDVSRIDLIKVRLPFDSVVVNLSADIWVFFSTPLVCVVVGSSAQHVTISVQHPWMDGSLCFSFVHAKCSLGERRVLWQDLKADKPSSRPWCVCGDFNVIADPSEKRGGRPFAGSEGLELLSFMEGAELFDAGFSGSSFTWCNNRRGHTRIWKRLDRVLINGEFSESAPSISVVHLARHPSDHAPLKISLTSRMDNRPRAFRFLNVWTSNPGLLDVIRQAWQAETSGSPLKILCSKLLRARRAIQGWNKGGFGNVFEVVKRAEANVLVAEARTEQDDSMEAQQRRVQGAIHRVKDENGIWVEDDEGIANEAVRFFSNLFSASGGSAGDWEHLIPHMVSQADRAVLDADPTREEVKRVVFEMDGDSAAGPDGFTGQFFTFAWDVIAQDVYNAVLSFFCGAELPRFVTFTSIVLIPKVPSPQDFSKYRPISSCNFFNKVLSRILADRLASILPNIVSPQQTGFVKGRNITENYLLAQELMSGIRKKARGGNVALKLDMAKAYDRVSWIFIVRVLRKFGFGERLIDMVWRLVSNVWFSVIINGASHGFFKSSRGIRQGDPLSPALFVIGAEVLSRGLNSLAAQSGFLGFTVPRGCPSVTHLAFADDVLIFANGSSSSLKEIMRVLDMYQLASEQLVSAQKSGYLVHPSVPPARRRVVERITGFSRQHFPVRYLGFPLYIGRCKSLYFGEVCHAISARILSWRSKLLSPGGRLVLIKHVLSSLPTHLLSAAVIPVATFKSIERLCANFLWGSSTEQTRHHWIRWSHLCYPVMEGGAGFRRVSDVYNAFSCKLWWGLHTGSSLWTTFMRAKYCNGVHPCQVVSSRAASPTWRRMINVSRQAELCMVWLLNDGTCDFWYDNWLGSGPLFLRALVVLGLSFSDVLVNGTWDNCRLSQILPPSIANEVMQTPTLSGRGTDQVIWRSTQSGLFTLAAAFQEVCQGRNRSLVFSRIWHPRIPLRVSLFMLRLLMRRLPLDDVLREMGFQLASKCCCCALATGETLEHVFSAGQIAMEVWAYFQNICGIGRSYDSLRAHLFEWWMLPTPRAKQRFVFDIVPVFICWNIWKARCRAVFERARVRVKELCEAVFQDVKLAFEVQFSLAVHVSDFSLFYERVAQSTVRYEFRVVRWRAGGQADMVLNTDGCSKGNPGASGGGGLLRDSAGQLLVAFSAYLGEATSLHAEVLAMFKGVQRRCLCPWSVRREVEQIWHLVEGVQFEHCYREANKIADILSNVGVSHPQEQLRVYSAEQTLPSVAQGECRLNRLGVPSVRRVRIGRAVGTYECSWILNYKTLVENYTEPMPPMLPCTFELTKFSDVHKYADLDHLYIKGFVIQALPVKQADPDCSSRDITIVNEDSVIHYKVFVWHSNKSSTTRRPLFQAMGFGIDTELNDSLKKYTVVYFLKTYESPFQGQLQRKNTVINTYTAAELSHNPLPLALPENIEVSSALGTSSAVHAEKSSKDQIVTSTTKLVLEEIAAASS</sequence>